<evidence type="ECO:0000313" key="2">
    <source>
        <dbReference type="Proteomes" id="UP000663193"/>
    </source>
</evidence>
<sequence length="94" mass="10328">MSCMLSTQPPCLGVLAYPIFPCSKADHQNLRVIDLPCARRELSRTFAASPPCHHSLMLSFPNASPTANSLAVRLRLPLRVYHEAIEHCTKGLAS</sequence>
<evidence type="ECO:0000313" key="1">
    <source>
        <dbReference type="EMBL" id="QRD07285.1"/>
    </source>
</evidence>
<dbReference type="VEuPathDB" id="FungiDB:JI435_424180"/>
<dbReference type="AlphaFoldDB" id="A0A7U2ICJ9"/>
<organism evidence="1 2">
    <name type="scientific">Phaeosphaeria nodorum (strain SN15 / ATCC MYA-4574 / FGSC 10173)</name>
    <name type="common">Glume blotch fungus</name>
    <name type="synonym">Parastagonospora nodorum</name>
    <dbReference type="NCBI Taxonomy" id="321614"/>
    <lineage>
        <taxon>Eukaryota</taxon>
        <taxon>Fungi</taxon>
        <taxon>Dikarya</taxon>
        <taxon>Ascomycota</taxon>
        <taxon>Pezizomycotina</taxon>
        <taxon>Dothideomycetes</taxon>
        <taxon>Pleosporomycetidae</taxon>
        <taxon>Pleosporales</taxon>
        <taxon>Pleosporineae</taxon>
        <taxon>Phaeosphaeriaceae</taxon>
        <taxon>Parastagonospora</taxon>
    </lineage>
</organism>
<protein>
    <submittedName>
        <fullName evidence="1">Uncharacterized protein</fullName>
    </submittedName>
</protein>
<gene>
    <name evidence="1" type="ORF">JI435_424180</name>
</gene>
<keyword evidence="2" id="KW-1185">Reference proteome</keyword>
<accession>A0A7U2ICJ9</accession>
<reference evidence="2" key="1">
    <citation type="journal article" date="2021" name="BMC Genomics">
        <title>Chromosome-level genome assembly and manually-curated proteome of model necrotroph Parastagonospora nodorum Sn15 reveals a genome-wide trove of candidate effector homologs, and redundancy of virulence-related functions within an accessory chromosome.</title>
        <authorList>
            <person name="Bertazzoni S."/>
            <person name="Jones D.A.B."/>
            <person name="Phan H.T."/>
            <person name="Tan K.-C."/>
            <person name="Hane J.K."/>
        </authorList>
    </citation>
    <scope>NUCLEOTIDE SEQUENCE [LARGE SCALE GENOMIC DNA]</scope>
    <source>
        <strain evidence="2">SN15 / ATCC MYA-4574 / FGSC 10173)</strain>
    </source>
</reference>
<proteinExistence type="predicted"/>
<name>A0A7U2ICJ9_PHANO</name>
<dbReference type="Proteomes" id="UP000663193">
    <property type="component" value="Chromosome 22"/>
</dbReference>
<dbReference type="EMBL" id="CP069044">
    <property type="protein sequence ID" value="QRD07285.1"/>
    <property type="molecule type" value="Genomic_DNA"/>
</dbReference>